<sequence>MIALAMTLAIASGGADQLVPGGEEEVGAAIAGARRCDSSGDEVVICRRSDKEQFRLEKIEPRYREAPVRATRRLGPGELSVEAEQRELPGAGAPAAMLRFRIPLGRGQKK</sequence>
<comment type="caution">
    <text evidence="1">The sequence shown here is derived from an EMBL/GenBank/DDBJ whole genome shotgun (WGS) entry which is preliminary data.</text>
</comment>
<organism evidence="1 2">
    <name type="scientific">Sphingomonas naasensis</name>
    <dbReference type="NCBI Taxonomy" id="1344951"/>
    <lineage>
        <taxon>Bacteria</taxon>
        <taxon>Pseudomonadati</taxon>
        <taxon>Pseudomonadota</taxon>
        <taxon>Alphaproteobacteria</taxon>
        <taxon>Sphingomonadales</taxon>
        <taxon>Sphingomonadaceae</taxon>
        <taxon>Sphingomonas</taxon>
    </lineage>
</organism>
<gene>
    <name evidence="1" type="ORF">E5A74_10350</name>
</gene>
<dbReference type="AlphaFoldDB" id="A0A4S1WKE9"/>
<dbReference type="OrthoDB" id="7573531at2"/>
<proteinExistence type="predicted"/>
<evidence type="ECO:0000313" key="2">
    <source>
        <dbReference type="Proteomes" id="UP000309848"/>
    </source>
</evidence>
<evidence type="ECO:0000313" key="1">
    <source>
        <dbReference type="EMBL" id="TGX42250.1"/>
    </source>
</evidence>
<dbReference type="RefSeq" id="WP_135984547.1">
    <property type="nucleotide sequence ID" value="NZ_JAASQM010000004.1"/>
</dbReference>
<dbReference type="EMBL" id="SRXU01000004">
    <property type="protein sequence ID" value="TGX42250.1"/>
    <property type="molecule type" value="Genomic_DNA"/>
</dbReference>
<name>A0A4S1WKE9_9SPHN</name>
<keyword evidence="2" id="KW-1185">Reference proteome</keyword>
<protein>
    <submittedName>
        <fullName evidence="1">Uncharacterized protein</fullName>
    </submittedName>
</protein>
<reference evidence="1 2" key="1">
    <citation type="submission" date="2019-04" db="EMBL/GenBank/DDBJ databases">
        <title>Sphingomonas psychrotolerans sp. nov., isolated from soil in the Tianshan Mountains, Xinjiang, China.</title>
        <authorList>
            <person name="Luo Y."/>
            <person name="Sheng H."/>
        </authorList>
    </citation>
    <scope>NUCLEOTIDE SEQUENCE [LARGE SCALE GENOMIC DNA]</scope>
    <source>
        <strain evidence="1 2">KIS18-15</strain>
    </source>
</reference>
<accession>A0A4S1WKE9</accession>
<dbReference type="Proteomes" id="UP000309848">
    <property type="component" value="Unassembled WGS sequence"/>
</dbReference>